<dbReference type="EMBL" id="CYGY02000099">
    <property type="protein sequence ID" value="SIT51047.1"/>
    <property type="molecule type" value="Genomic_DNA"/>
</dbReference>
<gene>
    <name evidence="1" type="ORF">BN2476_990025</name>
</gene>
<keyword evidence="2" id="KW-1185">Reference proteome</keyword>
<evidence type="ECO:0000313" key="2">
    <source>
        <dbReference type="Proteomes" id="UP000195569"/>
    </source>
</evidence>
<name>A0A1N7SUG9_9BURK</name>
<reference evidence="1" key="1">
    <citation type="submission" date="2016-12" db="EMBL/GenBank/DDBJ databases">
        <authorList>
            <person name="Moulin L."/>
        </authorList>
    </citation>
    <scope>NUCLEOTIDE SEQUENCE [LARGE SCALE GENOMIC DNA]</scope>
    <source>
        <strain evidence="1">STM 7183</strain>
    </source>
</reference>
<comment type="caution">
    <text evidence="1">The sequence shown here is derived from an EMBL/GenBank/DDBJ whole genome shotgun (WGS) entry which is preliminary data.</text>
</comment>
<dbReference type="AlphaFoldDB" id="A0A1N7SUG9"/>
<accession>A0A1N7SUG9</accession>
<dbReference type="Proteomes" id="UP000195569">
    <property type="component" value="Unassembled WGS sequence"/>
</dbReference>
<sequence>MRSFMRAVQSKKTACLEAVAAMTEPVQKALLEDISFSVIQKHQLSEKNWTIEPALG</sequence>
<proteinExistence type="predicted"/>
<evidence type="ECO:0000313" key="1">
    <source>
        <dbReference type="EMBL" id="SIT51047.1"/>
    </source>
</evidence>
<protein>
    <submittedName>
        <fullName evidence="1">Uncharacterized protein</fullName>
    </submittedName>
</protein>
<organism evidence="1 2">
    <name type="scientific">Paraburkholderia piptadeniae</name>
    <dbReference type="NCBI Taxonomy" id="1701573"/>
    <lineage>
        <taxon>Bacteria</taxon>
        <taxon>Pseudomonadati</taxon>
        <taxon>Pseudomonadota</taxon>
        <taxon>Betaproteobacteria</taxon>
        <taxon>Burkholderiales</taxon>
        <taxon>Burkholderiaceae</taxon>
        <taxon>Paraburkholderia</taxon>
    </lineage>
</organism>